<evidence type="ECO:0000256" key="1">
    <source>
        <dbReference type="ARBA" id="ARBA00004123"/>
    </source>
</evidence>
<keyword evidence="9" id="KW-1185">Reference proteome</keyword>
<proteinExistence type="predicted"/>
<feature type="region of interest" description="Disordered" evidence="6">
    <location>
        <begin position="35"/>
        <end position="95"/>
    </location>
</feature>
<dbReference type="SMART" id="SM00774">
    <property type="entry name" value="WRKY"/>
    <property type="match status" value="1"/>
</dbReference>
<keyword evidence="3 8" id="KW-0238">DNA-binding</keyword>
<dbReference type="InterPro" id="IPR036576">
    <property type="entry name" value="WRKY_dom_sf"/>
</dbReference>
<evidence type="ECO:0000313" key="8">
    <source>
        <dbReference type="EMBL" id="KAL2472125.1"/>
    </source>
</evidence>
<feature type="domain" description="WRKY" evidence="7">
    <location>
        <begin position="96"/>
        <end position="133"/>
    </location>
</feature>
<dbReference type="Gene3D" id="2.40.50.140">
    <property type="entry name" value="Nucleic acid-binding proteins"/>
    <property type="match status" value="3"/>
</dbReference>
<dbReference type="Pfam" id="PF16900">
    <property type="entry name" value="REPA_OB_2"/>
    <property type="match status" value="1"/>
</dbReference>
<evidence type="ECO:0000256" key="2">
    <source>
        <dbReference type="ARBA" id="ARBA00023015"/>
    </source>
</evidence>
<evidence type="ECO:0000313" key="9">
    <source>
        <dbReference type="Proteomes" id="UP001604336"/>
    </source>
</evidence>
<comment type="caution">
    <text evidence="8">The sequence shown here is derived from an EMBL/GenBank/DDBJ whole genome shotgun (WGS) entry which is preliminary data.</text>
</comment>
<evidence type="ECO:0000259" key="7">
    <source>
        <dbReference type="SMART" id="SM00774"/>
    </source>
</evidence>
<protein>
    <submittedName>
        <fullName evidence="8">Replication protein A 70 kDa DNA-binding subunit B</fullName>
    </submittedName>
</protein>
<dbReference type="InterPro" id="IPR013955">
    <property type="entry name" value="Rep_factor-A_C"/>
</dbReference>
<dbReference type="EMBL" id="JBFOLK010000012">
    <property type="protein sequence ID" value="KAL2472125.1"/>
    <property type="molecule type" value="Genomic_DNA"/>
</dbReference>
<feature type="compositionally biased region" description="Basic and acidic residues" evidence="6">
    <location>
        <begin position="74"/>
        <end position="87"/>
    </location>
</feature>
<evidence type="ECO:0000256" key="3">
    <source>
        <dbReference type="ARBA" id="ARBA00023125"/>
    </source>
</evidence>
<keyword evidence="4" id="KW-0804">Transcription</keyword>
<organism evidence="8 9">
    <name type="scientific">Abeliophyllum distichum</name>
    <dbReference type="NCBI Taxonomy" id="126358"/>
    <lineage>
        <taxon>Eukaryota</taxon>
        <taxon>Viridiplantae</taxon>
        <taxon>Streptophyta</taxon>
        <taxon>Embryophyta</taxon>
        <taxon>Tracheophyta</taxon>
        <taxon>Spermatophyta</taxon>
        <taxon>Magnoliopsida</taxon>
        <taxon>eudicotyledons</taxon>
        <taxon>Gunneridae</taxon>
        <taxon>Pentapetalae</taxon>
        <taxon>asterids</taxon>
        <taxon>lamiids</taxon>
        <taxon>Lamiales</taxon>
        <taxon>Oleaceae</taxon>
        <taxon>Forsythieae</taxon>
        <taxon>Abeliophyllum</taxon>
    </lineage>
</organism>
<dbReference type="InterPro" id="IPR031657">
    <property type="entry name" value="REPA_OB_2"/>
</dbReference>
<dbReference type="PANTHER" id="PTHR47165">
    <property type="entry name" value="OS03G0429900 PROTEIN"/>
    <property type="match status" value="1"/>
</dbReference>
<dbReference type="PANTHER" id="PTHR47165:SF4">
    <property type="entry name" value="OS03G0429900 PROTEIN"/>
    <property type="match status" value="1"/>
</dbReference>
<sequence length="697" mass="78502">MFMQSPFGMSHQQALAHVTAQAALSQSFMQMQAEFQRSSSRTSAETIAHHSSSEPSESLQNQIISLPPEQTTSKVEHSKVSLSERKASSVAVNKPTNDGYNWRKYGQKQKKVECSVDGHITEITYKGQHNHDMPQLSKRGRDNCALDGTSNSQVKPVISSQNQSEMSEVNEVVPGPSKVQSKIRYQNMGEDYKLIAAITPNTTNWTAKVVVVEKSSARTAYHSPTKYQNVVLMDMERNKVQATIYDTNIQAFQDQLLPSKTYLISNAAVRLTKPEYRSTVGEIQWTISGRTKVQELQEDHTAFISSTYVFTPFDRLHEHMDSKTDISIIGVAIDIKPKRFIHTRSGTQSCIQDVVLVNQRFETVLLTMWDQFVEKECIYISDNFNKKPIIVASHLKVSSFSGVSISTKSNSTFSFNPPIEQATQLHNWVQENNEQLSQVFMKKDYLSTKPTKLSSPGKEQITDIRNIQGLLVVQHHFWVEARAYVRVFNQSFWYMACDICNKISSASFGETYTCIFCKSPNARAAARAKVFVELEDSTASINGTMIGEPAERMLQCSAYRLMTLTSPANQLQVLDEARITVEENHFFYLKAVKKDGHTDQWKYDIIFMLEPSTTRENVQPVNHPEHSSSTSQTINFVPQLMPPPAKRVLFEVPPTSASNKRLTEETLLHSNAETAVPKLSAIATPAMKNKEKVPGSK</sequence>
<evidence type="ECO:0000256" key="5">
    <source>
        <dbReference type="ARBA" id="ARBA00023242"/>
    </source>
</evidence>
<dbReference type="InterPro" id="IPR003871">
    <property type="entry name" value="RFA1B/D_OB_1st"/>
</dbReference>
<accession>A0ABD1Q7G6</accession>
<dbReference type="GO" id="GO:0005634">
    <property type="term" value="C:nucleus"/>
    <property type="evidence" value="ECO:0007669"/>
    <property type="project" value="UniProtKB-SubCell"/>
</dbReference>
<comment type="subcellular location">
    <subcellularLocation>
        <location evidence="1">Nucleus</location>
    </subcellularLocation>
</comment>
<feature type="region of interest" description="Disordered" evidence="6">
    <location>
        <begin position="149"/>
        <end position="175"/>
    </location>
</feature>
<gene>
    <name evidence="8" type="ORF">Adt_40261</name>
</gene>
<evidence type="ECO:0000256" key="4">
    <source>
        <dbReference type="ARBA" id="ARBA00023163"/>
    </source>
</evidence>
<dbReference type="Proteomes" id="UP001604336">
    <property type="component" value="Unassembled WGS sequence"/>
</dbReference>
<dbReference type="AlphaFoldDB" id="A0ABD1Q7G6"/>
<reference evidence="9" key="1">
    <citation type="submission" date="2024-07" db="EMBL/GenBank/DDBJ databases">
        <title>Two chromosome-level genome assemblies of Korean endemic species Abeliophyllum distichum and Forsythia ovata (Oleaceae).</title>
        <authorList>
            <person name="Jang H."/>
        </authorList>
    </citation>
    <scope>NUCLEOTIDE SEQUENCE [LARGE SCALE GENOMIC DNA]</scope>
</reference>
<name>A0ABD1Q7G6_9LAMI</name>
<dbReference type="SUPFAM" id="SSF50249">
    <property type="entry name" value="Nucleic acid-binding proteins"/>
    <property type="match status" value="3"/>
</dbReference>
<dbReference type="InterPro" id="IPR012340">
    <property type="entry name" value="NA-bd_OB-fold"/>
</dbReference>
<evidence type="ECO:0000256" key="6">
    <source>
        <dbReference type="SAM" id="MobiDB-lite"/>
    </source>
</evidence>
<keyword evidence="5" id="KW-0539">Nucleus</keyword>
<keyword evidence="2" id="KW-0805">Transcription regulation</keyword>
<dbReference type="InterPro" id="IPR003657">
    <property type="entry name" value="WRKY_dom"/>
</dbReference>
<dbReference type="Pfam" id="PF08646">
    <property type="entry name" value="Rep_fac-A_C"/>
    <property type="match status" value="1"/>
</dbReference>
<feature type="compositionally biased region" description="Polar residues" evidence="6">
    <location>
        <begin position="35"/>
        <end position="46"/>
    </location>
</feature>
<feature type="compositionally biased region" description="Polar residues" evidence="6">
    <location>
        <begin position="149"/>
        <end position="167"/>
    </location>
</feature>
<dbReference type="SUPFAM" id="SSF118290">
    <property type="entry name" value="WRKY DNA-binding domain"/>
    <property type="match status" value="1"/>
</dbReference>
<dbReference type="Pfam" id="PF02721">
    <property type="entry name" value="DUF223"/>
    <property type="match status" value="1"/>
</dbReference>
<dbReference type="GO" id="GO:0003677">
    <property type="term" value="F:DNA binding"/>
    <property type="evidence" value="ECO:0007669"/>
    <property type="project" value="UniProtKB-KW"/>
</dbReference>
<feature type="compositionally biased region" description="Polar residues" evidence="6">
    <location>
        <begin position="53"/>
        <end position="73"/>
    </location>
</feature>